<protein>
    <recommendedName>
        <fullName evidence="4">Cytochrome c domain-containing protein</fullName>
    </recommendedName>
</protein>
<evidence type="ECO:0000256" key="1">
    <source>
        <dbReference type="SAM" id="SignalP"/>
    </source>
</evidence>
<keyword evidence="3" id="KW-1185">Reference proteome</keyword>
<dbReference type="SUPFAM" id="SSF46626">
    <property type="entry name" value="Cytochrome c"/>
    <property type="match status" value="1"/>
</dbReference>
<dbReference type="STRING" id="1453498.LG45_08010"/>
<sequence length="120" mass="12939">MKTRILPFLALLVLSFTSCTDSSTDDLIDSQPIDEITYTSAVKNIIDNNCIQCHGTTPTNGAPMSLTTYENVRDAVLNRGLIDRISRNEGASGAMPLGGPRLPQASINLISQWNSEGLAE</sequence>
<dbReference type="Proteomes" id="UP000029554">
    <property type="component" value="Unassembled WGS sequence"/>
</dbReference>
<dbReference type="RefSeq" id="WP_035125905.1">
    <property type="nucleotide sequence ID" value="NZ_JRHH01000003.1"/>
</dbReference>
<reference evidence="2 3" key="1">
    <citation type="submission" date="2014-09" db="EMBL/GenBank/DDBJ databases">
        <title>Whole Genome Shotgun of Flavobacterium aquatile LMG 4008.</title>
        <authorList>
            <person name="Gale A.N."/>
            <person name="Pipes S.E."/>
            <person name="Newman J.D."/>
        </authorList>
    </citation>
    <scope>NUCLEOTIDE SEQUENCE [LARGE SCALE GENOMIC DNA]</scope>
    <source>
        <strain evidence="2 3">LMG 4008</strain>
    </source>
</reference>
<name>A0A095U0T5_9FLAO</name>
<keyword evidence="1" id="KW-0732">Signal</keyword>
<feature type="chain" id="PRO_5001910014" description="Cytochrome c domain-containing protein" evidence="1">
    <location>
        <begin position="21"/>
        <end position="120"/>
    </location>
</feature>
<dbReference type="InterPro" id="IPR036909">
    <property type="entry name" value="Cyt_c-like_dom_sf"/>
</dbReference>
<dbReference type="OrthoDB" id="9786191at2"/>
<comment type="caution">
    <text evidence="2">The sequence shown here is derived from an EMBL/GenBank/DDBJ whole genome shotgun (WGS) entry which is preliminary data.</text>
</comment>
<evidence type="ECO:0000313" key="2">
    <source>
        <dbReference type="EMBL" id="KGD68228.1"/>
    </source>
</evidence>
<organism evidence="2 3">
    <name type="scientific">Flavobacterium aquatile LMG 4008 = ATCC 11947</name>
    <dbReference type="NCBI Taxonomy" id="1453498"/>
    <lineage>
        <taxon>Bacteria</taxon>
        <taxon>Pseudomonadati</taxon>
        <taxon>Bacteroidota</taxon>
        <taxon>Flavobacteriia</taxon>
        <taxon>Flavobacteriales</taxon>
        <taxon>Flavobacteriaceae</taxon>
        <taxon>Flavobacterium</taxon>
    </lineage>
</organism>
<dbReference type="AlphaFoldDB" id="A0A095U0T5"/>
<dbReference type="GO" id="GO:0020037">
    <property type="term" value="F:heme binding"/>
    <property type="evidence" value="ECO:0007669"/>
    <property type="project" value="InterPro"/>
</dbReference>
<dbReference type="GO" id="GO:0009055">
    <property type="term" value="F:electron transfer activity"/>
    <property type="evidence" value="ECO:0007669"/>
    <property type="project" value="InterPro"/>
</dbReference>
<gene>
    <name evidence="2" type="ORF">LG45_08010</name>
</gene>
<feature type="signal peptide" evidence="1">
    <location>
        <begin position="1"/>
        <end position="20"/>
    </location>
</feature>
<evidence type="ECO:0000313" key="3">
    <source>
        <dbReference type="Proteomes" id="UP000029554"/>
    </source>
</evidence>
<accession>A0A095U0T5</accession>
<dbReference type="PROSITE" id="PS51257">
    <property type="entry name" value="PROKAR_LIPOPROTEIN"/>
    <property type="match status" value="1"/>
</dbReference>
<evidence type="ECO:0008006" key="4">
    <source>
        <dbReference type="Google" id="ProtNLM"/>
    </source>
</evidence>
<dbReference type="EMBL" id="JRHH01000003">
    <property type="protein sequence ID" value="KGD68228.1"/>
    <property type="molecule type" value="Genomic_DNA"/>
</dbReference>
<dbReference type="eggNOG" id="COG2010">
    <property type="taxonomic scope" value="Bacteria"/>
</dbReference>
<proteinExistence type="predicted"/>